<dbReference type="RefSeq" id="WP_406695177.1">
    <property type="nucleotide sequence ID" value="NZ_CP155447.1"/>
</dbReference>
<comment type="cofactor">
    <cofactor evidence="4">
        <name>Zn(2+)</name>
        <dbReference type="ChEBI" id="CHEBI:29105"/>
    </cofactor>
</comment>
<evidence type="ECO:0000256" key="8">
    <source>
        <dbReference type="ARBA" id="ARBA00022723"/>
    </source>
</evidence>
<comment type="pathway">
    <text evidence="10">Carbohydrate degradation.</text>
</comment>
<dbReference type="GO" id="GO:0006098">
    <property type="term" value="P:pentose-phosphate shunt"/>
    <property type="evidence" value="ECO:0007669"/>
    <property type="project" value="UniProtKB-UniRule"/>
</dbReference>
<organism evidence="15">
    <name type="scientific">Singulisphaera sp. Ch08</name>
    <dbReference type="NCBI Taxonomy" id="3120278"/>
    <lineage>
        <taxon>Bacteria</taxon>
        <taxon>Pseudomonadati</taxon>
        <taxon>Planctomycetota</taxon>
        <taxon>Planctomycetia</taxon>
        <taxon>Isosphaerales</taxon>
        <taxon>Isosphaeraceae</taxon>
        <taxon>Singulisphaera</taxon>
    </lineage>
</organism>
<feature type="binding site" evidence="10 13">
    <location>
        <position position="54"/>
    </location>
    <ligand>
        <name>a divalent metal cation</name>
        <dbReference type="ChEBI" id="CHEBI:60240"/>
    </ligand>
</feature>
<evidence type="ECO:0000256" key="2">
    <source>
        <dbReference type="ARBA" id="ARBA00001936"/>
    </source>
</evidence>
<dbReference type="GO" id="GO:0004750">
    <property type="term" value="F:D-ribulose-phosphate 3-epimerase activity"/>
    <property type="evidence" value="ECO:0007669"/>
    <property type="project" value="UniProtKB-UniRule"/>
</dbReference>
<feature type="binding site" evidence="10">
    <location>
        <begin position="192"/>
        <end position="194"/>
    </location>
    <ligand>
        <name>substrate</name>
    </ligand>
</feature>
<dbReference type="EC" id="5.1.3.1" evidence="7 10"/>
<dbReference type="PROSITE" id="PS01086">
    <property type="entry name" value="RIBUL_P_3_EPIMER_2"/>
    <property type="match status" value="1"/>
</dbReference>
<keyword evidence="13" id="KW-0170">Cobalt</keyword>
<feature type="binding site" evidence="10 14">
    <location>
        <begin position="214"/>
        <end position="215"/>
    </location>
    <ligand>
        <name>substrate</name>
    </ligand>
</feature>
<dbReference type="Gene3D" id="3.20.20.70">
    <property type="entry name" value="Aldolase class I"/>
    <property type="match status" value="1"/>
</dbReference>
<gene>
    <name evidence="10 15" type="primary">rpe</name>
    <name evidence="15" type="ORF">V5E97_29485</name>
</gene>
<comment type="function">
    <text evidence="10">Catalyzes the reversible epimerization of D-ribulose 5-phosphate to D-xylulose 5-phosphate.</text>
</comment>
<feature type="binding site" evidence="10 13">
    <location>
        <position position="87"/>
    </location>
    <ligand>
        <name>a divalent metal cation</name>
        <dbReference type="ChEBI" id="CHEBI:60240"/>
    </ligand>
</feature>
<dbReference type="InterPro" id="IPR011060">
    <property type="entry name" value="RibuloseP-bd_barrel"/>
</dbReference>
<dbReference type="AlphaFoldDB" id="A0AAU7CAT6"/>
<name>A0AAU7CAT6_9BACT</name>
<comment type="similarity">
    <text evidence="6 10 11">Belongs to the ribulose-phosphate 3-epimerase family.</text>
</comment>
<comment type="cofactor">
    <cofactor evidence="2">
        <name>Mn(2+)</name>
        <dbReference type="ChEBI" id="CHEBI:29035"/>
    </cofactor>
</comment>
<dbReference type="GO" id="GO:0005737">
    <property type="term" value="C:cytoplasm"/>
    <property type="evidence" value="ECO:0007669"/>
    <property type="project" value="UniProtKB-ARBA"/>
</dbReference>
<dbReference type="EMBL" id="CP155447">
    <property type="protein sequence ID" value="XBH02434.1"/>
    <property type="molecule type" value="Genomic_DNA"/>
</dbReference>
<dbReference type="Pfam" id="PF00834">
    <property type="entry name" value="Ribul_P_3_epim"/>
    <property type="match status" value="1"/>
</dbReference>
<evidence type="ECO:0000256" key="3">
    <source>
        <dbReference type="ARBA" id="ARBA00001941"/>
    </source>
</evidence>
<evidence type="ECO:0000256" key="5">
    <source>
        <dbReference type="ARBA" id="ARBA00001954"/>
    </source>
</evidence>
<feature type="binding site" evidence="14">
    <location>
        <position position="194"/>
    </location>
    <ligand>
        <name>substrate</name>
    </ligand>
</feature>
<accession>A0AAU7CAT6</accession>
<dbReference type="PIRSF" id="PIRSF001461">
    <property type="entry name" value="RPE"/>
    <property type="match status" value="1"/>
</dbReference>
<comment type="cofactor">
    <cofactor evidence="10 13">
        <name>a divalent metal cation</name>
        <dbReference type="ChEBI" id="CHEBI:60240"/>
    </cofactor>
    <text evidence="10 13">Binds 1 divalent metal cation per subunit.</text>
</comment>
<dbReference type="InterPro" id="IPR026019">
    <property type="entry name" value="Ribul_P_3_epim"/>
</dbReference>
<protein>
    <recommendedName>
        <fullName evidence="7 10">Ribulose-phosphate 3-epimerase</fullName>
        <ecNumber evidence="7 10">5.1.3.1</ecNumber>
    </recommendedName>
</protein>
<evidence type="ECO:0000256" key="7">
    <source>
        <dbReference type="ARBA" id="ARBA00013188"/>
    </source>
</evidence>
<feature type="binding site" evidence="10 14">
    <location>
        <begin position="163"/>
        <end position="166"/>
    </location>
    <ligand>
        <name>substrate</name>
    </ligand>
</feature>
<feature type="active site" description="Proton acceptor" evidence="10 12">
    <location>
        <position position="56"/>
    </location>
</feature>
<evidence type="ECO:0000256" key="6">
    <source>
        <dbReference type="ARBA" id="ARBA00009541"/>
    </source>
</evidence>
<dbReference type="HAMAP" id="MF_02227">
    <property type="entry name" value="RPE"/>
    <property type="match status" value="1"/>
</dbReference>
<sequence length="240" mass="25755">MAEARQSPAARKARLEVLKGAERPLVTPSLLNCDFARIAEELEALKQAGTIAVHLDVMDGHFVPNLSYGAPVIKDWRPRTDFPFDTHLMMTDPGRYLDDFIRAGCDVITFHIEAVPEPVPLLRRIRAAGCHAALALNPPTPVSAIEPFLDELDAVLVMSVMPGFGGQAFEPSVLEKVRTLRAARPELPISIDGGINPTTASEAVAAGVTQLVAGSAVFRNDGNYAAALAELVQGARRGIE</sequence>
<comment type="cofactor">
    <cofactor evidence="5">
        <name>Fe(2+)</name>
        <dbReference type="ChEBI" id="CHEBI:29033"/>
    </cofactor>
</comment>
<dbReference type="FunFam" id="3.20.20.70:FF:000004">
    <property type="entry name" value="Ribulose-phosphate 3-epimerase"/>
    <property type="match status" value="1"/>
</dbReference>
<keyword evidence="8 10" id="KW-0479">Metal-binding</keyword>
<keyword evidence="13" id="KW-0862">Zinc</keyword>
<dbReference type="SUPFAM" id="SSF51366">
    <property type="entry name" value="Ribulose-phoshate binding barrel"/>
    <property type="match status" value="1"/>
</dbReference>
<reference evidence="15" key="1">
    <citation type="submission" date="2024-05" db="EMBL/GenBank/DDBJ databases">
        <title>Planctomycetes of the genus Singulisphaera possess chitinolytic capabilities.</title>
        <authorList>
            <person name="Ivanova A."/>
        </authorList>
    </citation>
    <scope>NUCLEOTIDE SEQUENCE</scope>
    <source>
        <strain evidence="15">Ch08T</strain>
    </source>
</reference>
<dbReference type="NCBIfam" id="TIGR01163">
    <property type="entry name" value="rpe"/>
    <property type="match status" value="1"/>
</dbReference>
<evidence type="ECO:0000313" key="15">
    <source>
        <dbReference type="EMBL" id="XBH02434.1"/>
    </source>
</evidence>
<dbReference type="PANTHER" id="PTHR11749">
    <property type="entry name" value="RIBULOSE-5-PHOSPHATE-3-EPIMERASE"/>
    <property type="match status" value="1"/>
</dbReference>
<evidence type="ECO:0000256" key="9">
    <source>
        <dbReference type="ARBA" id="ARBA00023235"/>
    </source>
</evidence>
<dbReference type="CDD" id="cd00429">
    <property type="entry name" value="RPE"/>
    <property type="match status" value="1"/>
</dbReference>
<evidence type="ECO:0000256" key="11">
    <source>
        <dbReference type="PIRNR" id="PIRNR001461"/>
    </source>
</evidence>
<feature type="binding site" evidence="10 14">
    <location>
        <position position="29"/>
    </location>
    <ligand>
        <name>substrate</name>
    </ligand>
</feature>
<dbReference type="GO" id="GO:0019323">
    <property type="term" value="P:pentose catabolic process"/>
    <property type="evidence" value="ECO:0007669"/>
    <property type="project" value="UniProtKB-UniRule"/>
</dbReference>
<dbReference type="PROSITE" id="PS01085">
    <property type="entry name" value="RIBUL_P_3_EPIMER_1"/>
    <property type="match status" value="1"/>
</dbReference>
<evidence type="ECO:0000256" key="12">
    <source>
        <dbReference type="PIRSR" id="PIRSR001461-1"/>
    </source>
</evidence>
<keyword evidence="9 10" id="KW-0413">Isomerase</keyword>
<dbReference type="InterPro" id="IPR000056">
    <property type="entry name" value="Ribul_P_3_epim-like"/>
</dbReference>
<keyword evidence="10 11" id="KW-0119">Carbohydrate metabolism</keyword>
<evidence type="ECO:0000256" key="4">
    <source>
        <dbReference type="ARBA" id="ARBA00001947"/>
    </source>
</evidence>
<proteinExistence type="inferred from homology"/>
<evidence type="ECO:0000256" key="13">
    <source>
        <dbReference type="PIRSR" id="PIRSR001461-2"/>
    </source>
</evidence>
<comment type="catalytic activity">
    <reaction evidence="1 10 11">
        <text>D-ribulose 5-phosphate = D-xylulose 5-phosphate</text>
        <dbReference type="Rhea" id="RHEA:13677"/>
        <dbReference type="ChEBI" id="CHEBI:57737"/>
        <dbReference type="ChEBI" id="CHEBI:58121"/>
        <dbReference type="EC" id="5.1.3.1"/>
    </reaction>
</comment>
<evidence type="ECO:0000256" key="14">
    <source>
        <dbReference type="PIRSR" id="PIRSR001461-3"/>
    </source>
</evidence>
<feature type="binding site" evidence="10 13">
    <location>
        <position position="192"/>
    </location>
    <ligand>
        <name>a divalent metal cation</name>
        <dbReference type="ChEBI" id="CHEBI:60240"/>
    </ligand>
</feature>
<keyword evidence="13" id="KW-0464">Manganese</keyword>
<dbReference type="NCBIfam" id="NF004076">
    <property type="entry name" value="PRK05581.1-4"/>
    <property type="match status" value="1"/>
</dbReference>
<feature type="active site" description="Proton donor" evidence="10 12">
    <location>
        <position position="192"/>
    </location>
</feature>
<evidence type="ECO:0000256" key="1">
    <source>
        <dbReference type="ARBA" id="ARBA00001782"/>
    </source>
</evidence>
<dbReference type="GO" id="GO:0046872">
    <property type="term" value="F:metal ion binding"/>
    <property type="evidence" value="ECO:0007669"/>
    <property type="project" value="UniProtKB-UniRule"/>
</dbReference>
<dbReference type="InterPro" id="IPR013785">
    <property type="entry name" value="Aldolase_TIM"/>
</dbReference>
<feature type="binding site" evidence="10 14">
    <location>
        <position position="87"/>
    </location>
    <ligand>
        <name>substrate</name>
    </ligand>
</feature>
<feature type="binding site" evidence="10 13">
    <location>
        <position position="56"/>
    </location>
    <ligand>
        <name>a divalent metal cation</name>
        <dbReference type="ChEBI" id="CHEBI:60240"/>
    </ligand>
</feature>
<evidence type="ECO:0000256" key="10">
    <source>
        <dbReference type="HAMAP-Rule" id="MF_02227"/>
    </source>
</evidence>
<comment type="cofactor">
    <cofactor evidence="3">
        <name>Co(2+)</name>
        <dbReference type="ChEBI" id="CHEBI:48828"/>
    </cofactor>
</comment>